<dbReference type="SUPFAM" id="SSF48264">
    <property type="entry name" value="Cytochrome P450"/>
    <property type="match status" value="1"/>
</dbReference>
<evidence type="ECO:0000256" key="4">
    <source>
        <dbReference type="ARBA" id="ARBA00023002"/>
    </source>
</evidence>
<dbReference type="FunFam" id="1.10.630.10:FF:000018">
    <property type="entry name" value="Cytochrome P450 monooxygenase"/>
    <property type="match status" value="1"/>
</dbReference>
<dbReference type="PRINTS" id="PR00359">
    <property type="entry name" value="BP450"/>
</dbReference>
<dbReference type="Pfam" id="PF00067">
    <property type="entry name" value="p450"/>
    <property type="match status" value="1"/>
</dbReference>
<evidence type="ECO:0000256" key="7">
    <source>
        <dbReference type="SAM" id="MobiDB-lite"/>
    </source>
</evidence>
<dbReference type="GO" id="GO:0005506">
    <property type="term" value="F:iron ion binding"/>
    <property type="evidence" value="ECO:0007669"/>
    <property type="project" value="InterPro"/>
</dbReference>
<dbReference type="PANTHER" id="PTHR46696:SF1">
    <property type="entry name" value="CYTOCHROME P450 YJIB-RELATED"/>
    <property type="match status" value="1"/>
</dbReference>
<comment type="similarity">
    <text evidence="1">Belongs to the cytochrome P450 family.</text>
</comment>
<evidence type="ECO:0000256" key="3">
    <source>
        <dbReference type="ARBA" id="ARBA00022723"/>
    </source>
</evidence>
<dbReference type="Proteomes" id="UP000598174">
    <property type="component" value="Unassembled WGS sequence"/>
</dbReference>
<gene>
    <name evidence="8" type="ORF">Afe05nite_45990</name>
</gene>
<keyword evidence="6" id="KW-0503">Monooxygenase</keyword>
<dbReference type="InterPro" id="IPR036396">
    <property type="entry name" value="Cyt_P450_sf"/>
</dbReference>
<organism evidence="8 9">
    <name type="scientific">Paractinoplanes ferrugineus</name>
    <dbReference type="NCBI Taxonomy" id="113564"/>
    <lineage>
        <taxon>Bacteria</taxon>
        <taxon>Bacillati</taxon>
        <taxon>Actinomycetota</taxon>
        <taxon>Actinomycetes</taxon>
        <taxon>Micromonosporales</taxon>
        <taxon>Micromonosporaceae</taxon>
        <taxon>Paractinoplanes</taxon>
    </lineage>
</organism>
<evidence type="ECO:0000313" key="9">
    <source>
        <dbReference type="Proteomes" id="UP000598174"/>
    </source>
</evidence>
<evidence type="ECO:0000256" key="6">
    <source>
        <dbReference type="ARBA" id="ARBA00023033"/>
    </source>
</evidence>
<dbReference type="PRINTS" id="PR00385">
    <property type="entry name" value="P450"/>
</dbReference>
<evidence type="ECO:0000256" key="1">
    <source>
        <dbReference type="ARBA" id="ARBA00010617"/>
    </source>
</evidence>
<dbReference type="GO" id="GO:0016705">
    <property type="term" value="F:oxidoreductase activity, acting on paired donors, with incorporation or reduction of molecular oxygen"/>
    <property type="evidence" value="ECO:0007669"/>
    <property type="project" value="InterPro"/>
</dbReference>
<dbReference type="InterPro" id="IPR001128">
    <property type="entry name" value="Cyt_P450"/>
</dbReference>
<keyword evidence="5" id="KW-0408">Iron</keyword>
<comment type="caution">
    <text evidence="8">The sequence shown here is derived from an EMBL/GenBank/DDBJ whole genome shotgun (WGS) entry which is preliminary data.</text>
</comment>
<dbReference type="GO" id="GO:0004497">
    <property type="term" value="F:monooxygenase activity"/>
    <property type="evidence" value="ECO:0007669"/>
    <property type="project" value="UniProtKB-KW"/>
</dbReference>
<keyword evidence="4" id="KW-0560">Oxidoreductase</keyword>
<name>A0A919J558_9ACTN</name>
<dbReference type="RefSeq" id="WP_203819225.1">
    <property type="nucleotide sequence ID" value="NZ_BAAABP010000063.1"/>
</dbReference>
<dbReference type="InterPro" id="IPR002397">
    <property type="entry name" value="Cyt_P450_B"/>
</dbReference>
<dbReference type="GO" id="GO:0020037">
    <property type="term" value="F:heme binding"/>
    <property type="evidence" value="ECO:0007669"/>
    <property type="project" value="InterPro"/>
</dbReference>
<dbReference type="EMBL" id="BOMM01000041">
    <property type="protein sequence ID" value="GIE12759.1"/>
    <property type="molecule type" value="Genomic_DNA"/>
</dbReference>
<accession>A0A919J558</accession>
<sequence>MTPTTRPTTYPMSRAPGCPMDPPPRYAELRAKEPVSRATLWDGTSAWLISRQDDIRALLSDSRVVVDALSPGFPWLSELSKAVCSAADGQRSPGRMDPPEHTEMRRMLAPHFLVKRVRALRPATEELVDGLIDQLLAGPRPVDLVPALAKPVPSTVVGWVLGLPPDRRASFDAATARLFDGNGTPETALAARNDFVAQLVDLVEFRSREPDDGLVSRLIGFTAEGRLSRPSLLLQITLLVAAGYDTTVKMISTGVLALLCHPEQAALLTAGPERAEDATEELLRYLTVAEFAPKRVATADLEIGGQVIKAGEGIICLISSANRDEAVYEHPDVLNIDQAARKHLAFGFGVDLCVGHTLARMELEVVYGALFRRLPGLRLAVPFEDVPFSGSLDVQGVRSLPVTW</sequence>
<evidence type="ECO:0000256" key="2">
    <source>
        <dbReference type="ARBA" id="ARBA00022617"/>
    </source>
</evidence>
<dbReference type="AlphaFoldDB" id="A0A919J558"/>
<proteinExistence type="inferred from homology"/>
<keyword evidence="2" id="KW-0349">Heme</keyword>
<dbReference type="CDD" id="cd11030">
    <property type="entry name" value="CYP105-like"/>
    <property type="match status" value="1"/>
</dbReference>
<dbReference type="PANTHER" id="PTHR46696">
    <property type="entry name" value="P450, PUTATIVE (EUROFUNG)-RELATED"/>
    <property type="match status" value="1"/>
</dbReference>
<keyword evidence="3" id="KW-0479">Metal-binding</keyword>
<feature type="compositionally biased region" description="Low complexity" evidence="7">
    <location>
        <begin position="1"/>
        <end position="11"/>
    </location>
</feature>
<keyword evidence="9" id="KW-1185">Reference proteome</keyword>
<dbReference type="Gene3D" id="1.10.630.10">
    <property type="entry name" value="Cytochrome P450"/>
    <property type="match status" value="1"/>
</dbReference>
<protein>
    <submittedName>
        <fullName evidence="8">Cytochrome P450</fullName>
    </submittedName>
</protein>
<dbReference type="GO" id="GO:0017000">
    <property type="term" value="P:antibiotic biosynthetic process"/>
    <property type="evidence" value="ECO:0007669"/>
    <property type="project" value="UniProtKB-ARBA"/>
</dbReference>
<reference evidence="8" key="1">
    <citation type="submission" date="2021-01" db="EMBL/GenBank/DDBJ databases">
        <title>Whole genome shotgun sequence of Actinoplanes ferrugineus NBRC 15555.</title>
        <authorList>
            <person name="Komaki H."/>
            <person name="Tamura T."/>
        </authorList>
    </citation>
    <scope>NUCLEOTIDE SEQUENCE</scope>
    <source>
        <strain evidence="8">NBRC 15555</strain>
    </source>
</reference>
<evidence type="ECO:0000256" key="5">
    <source>
        <dbReference type="ARBA" id="ARBA00023004"/>
    </source>
</evidence>
<evidence type="ECO:0000313" key="8">
    <source>
        <dbReference type="EMBL" id="GIE12759.1"/>
    </source>
</evidence>
<feature type="region of interest" description="Disordered" evidence="7">
    <location>
        <begin position="1"/>
        <end position="24"/>
    </location>
</feature>